<protein>
    <recommendedName>
        <fullName evidence="4">Transmembrane protein</fullName>
    </recommendedName>
</protein>
<accession>F8BZW4</accession>
<sequence length="119" mass="12464">MSPSTTKLSLTLSRSSRGIVAALVLIAYIVSGVLHGVYDVDVTNPSGQMVISLVKGKTGQPDQGVIVEHHCHGCFSVSVPTPVGPIVVLKPARKMVATRSAELHVVDSGIDPPPPKFLT</sequence>
<dbReference type="OrthoDB" id="8141282at2"/>
<keyword evidence="1" id="KW-0472">Membrane</keyword>
<reference evidence="2 3" key="1">
    <citation type="journal article" date="2011" name="J. Bacteriol.">
        <title>Complete genome sequences of the chemolithoautotrophic Oligotropha carboxidovorans strains OM4 and OM5.</title>
        <authorList>
            <person name="Volland S."/>
            <person name="Rachinger M."/>
            <person name="Strittmatter A."/>
            <person name="Daniel R."/>
            <person name="Gottschalk G."/>
            <person name="Meyer O."/>
        </authorList>
    </citation>
    <scope>NUCLEOTIDE SEQUENCE [LARGE SCALE GENOMIC DNA]</scope>
    <source>
        <strain evidence="3">ATCC 49405 / DSM 1227 / KCTC 32145 / OM5</strain>
    </source>
</reference>
<dbReference type="Proteomes" id="UP000007730">
    <property type="component" value="Chromosome"/>
</dbReference>
<dbReference type="PATRIC" id="fig|504832.7.peg.1716"/>
<dbReference type="HOGENOM" id="CLU_139742_0_0_5"/>
<dbReference type="AlphaFoldDB" id="F8BZW4"/>
<dbReference type="KEGG" id="ocg:OCA5_c16090"/>
<name>F8BZW4_AFIC5</name>
<feature type="transmembrane region" description="Helical" evidence="1">
    <location>
        <begin position="20"/>
        <end position="38"/>
    </location>
</feature>
<gene>
    <name evidence="2" type="ordered locus">OCA5_c16090</name>
</gene>
<keyword evidence="1" id="KW-0812">Transmembrane</keyword>
<evidence type="ECO:0000256" key="1">
    <source>
        <dbReference type="SAM" id="Phobius"/>
    </source>
</evidence>
<organism evidence="2 3">
    <name type="scientific">Afipia carboxidovorans (strain ATCC 49405 / DSM 1227 / KCTC 32145 / OM5)</name>
    <name type="common">Oligotropha carboxidovorans</name>
    <dbReference type="NCBI Taxonomy" id="504832"/>
    <lineage>
        <taxon>Bacteria</taxon>
        <taxon>Pseudomonadati</taxon>
        <taxon>Pseudomonadota</taxon>
        <taxon>Alphaproteobacteria</taxon>
        <taxon>Hyphomicrobiales</taxon>
        <taxon>Nitrobacteraceae</taxon>
        <taxon>Afipia</taxon>
    </lineage>
</organism>
<dbReference type="STRING" id="504832.OCA5_c16090"/>
<evidence type="ECO:0008006" key="4">
    <source>
        <dbReference type="Google" id="ProtNLM"/>
    </source>
</evidence>
<proteinExistence type="predicted"/>
<evidence type="ECO:0000313" key="3">
    <source>
        <dbReference type="Proteomes" id="UP000007730"/>
    </source>
</evidence>
<evidence type="ECO:0000313" key="2">
    <source>
        <dbReference type="EMBL" id="AEI06323.1"/>
    </source>
</evidence>
<dbReference type="EMBL" id="CP002826">
    <property type="protein sequence ID" value="AEI06323.1"/>
    <property type="molecule type" value="Genomic_DNA"/>
</dbReference>
<keyword evidence="3" id="KW-1185">Reference proteome</keyword>
<keyword evidence="1" id="KW-1133">Transmembrane helix</keyword>